<feature type="region of interest" description="Disordered" evidence="1">
    <location>
        <begin position="248"/>
        <end position="281"/>
    </location>
</feature>
<gene>
    <name evidence="2" type="ORF">EVAR_56780_1</name>
</gene>
<keyword evidence="3" id="KW-1185">Reference proteome</keyword>
<dbReference type="Proteomes" id="UP000299102">
    <property type="component" value="Unassembled WGS sequence"/>
</dbReference>
<dbReference type="AlphaFoldDB" id="A0A4C1Z0M7"/>
<protein>
    <submittedName>
        <fullName evidence="2">Uncharacterized protein</fullName>
    </submittedName>
</protein>
<comment type="caution">
    <text evidence="2">The sequence shown here is derived from an EMBL/GenBank/DDBJ whole genome shotgun (WGS) entry which is preliminary data.</text>
</comment>
<dbReference type="Pfam" id="PF01359">
    <property type="entry name" value="Transposase_1"/>
    <property type="match status" value="1"/>
</dbReference>
<dbReference type="InterPro" id="IPR001888">
    <property type="entry name" value="Transposase_1"/>
</dbReference>
<accession>A0A4C1Z0M7</accession>
<sequence>MPDNWVKDRGPPKIRGLIAFSFYDIARWRTRARGARKSTCGHTVPLLRFYALWAPGDKKRAHKTRPIPKIGPLEPPLAVERLRVFNCLRPLVTLAVDLSGVLTGNRMGSVPLGMTLGDGELDVEGVCNKAGVACQDCNHAVTCIALPVGWLKVPLDMCPEGQTCNARLGGCSEQAVPECDNSNSDFEHICEQRKWRVWWCRWAILATLSGRRKVQSRRRERVSQDLPDTKSKFSPYSTVVRLCPEFKRGRTSTKNDPRSGRKKETKVQSMTWKRPSPPTPKNFKASRFAGKIMGSLFWNSKEVVVIEYIDRRDQNNASAHRSSYAMAAIRDTGLKILEHSLYSPDLSLVISVSKVERISKTTEIPR</sequence>
<feature type="compositionally biased region" description="Basic and acidic residues" evidence="1">
    <location>
        <begin position="248"/>
        <end position="259"/>
    </location>
</feature>
<dbReference type="EMBL" id="BGZK01001470">
    <property type="protein sequence ID" value="GBP80604.1"/>
    <property type="molecule type" value="Genomic_DNA"/>
</dbReference>
<organism evidence="2 3">
    <name type="scientific">Eumeta variegata</name>
    <name type="common">Bagworm moth</name>
    <name type="synonym">Eumeta japonica</name>
    <dbReference type="NCBI Taxonomy" id="151549"/>
    <lineage>
        <taxon>Eukaryota</taxon>
        <taxon>Metazoa</taxon>
        <taxon>Ecdysozoa</taxon>
        <taxon>Arthropoda</taxon>
        <taxon>Hexapoda</taxon>
        <taxon>Insecta</taxon>
        <taxon>Pterygota</taxon>
        <taxon>Neoptera</taxon>
        <taxon>Endopterygota</taxon>
        <taxon>Lepidoptera</taxon>
        <taxon>Glossata</taxon>
        <taxon>Ditrysia</taxon>
        <taxon>Tineoidea</taxon>
        <taxon>Psychidae</taxon>
        <taxon>Oiketicinae</taxon>
        <taxon>Eumeta</taxon>
    </lineage>
</organism>
<proteinExistence type="predicted"/>
<reference evidence="2 3" key="1">
    <citation type="journal article" date="2019" name="Commun. Biol.">
        <title>The bagworm genome reveals a unique fibroin gene that provides high tensile strength.</title>
        <authorList>
            <person name="Kono N."/>
            <person name="Nakamura H."/>
            <person name="Ohtoshi R."/>
            <person name="Tomita M."/>
            <person name="Numata K."/>
            <person name="Arakawa K."/>
        </authorList>
    </citation>
    <scope>NUCLEOTIDE SEQUENCE [LARGE SCALE GENOMIC DNA]</scope>
</reference>
<evidence type="ECO:0000313" key="3">
    <source>
        <dbReference type="Proteomes" id="UP000299102"/>
    </source>
</evidence>
<evidence type="ECO:0000256" key="1">
    <source>
        <dbReference type="SAM" id="MobiDB-lite"/>
    </source>
</evidence>
<evidence type="ECO:0000313" key="2">
    <source>
        <dbReference type="EMBL" id="GBP80604.1"/>
    </source>
</evidence>
<name>A0A4C1Z0M7_EUMVA</name>
<dbReference type="OrthoDB" id="6597859at2759"/>